<feature type="non-terminal residue" evidence="1">
    <location>
        <position position="109"/>
    </location>
</feature>
<reference evidence="1" key="1">
    <citation type="journal article" date="2023" name="Mol. Phylogenet. Evol.">
        <title>Genome-scale phylogeny and comparative genomics of the fungal order Sordariales.</title>
        <authorList>
            <person name="Hensen N."/>
            <person name="Bonometti L."/>
            <person name="Westerberg I."/>
            <person name="Brannstrom I.O."/>
            <person name="Guillou S."/>
            <person name="Cros-Aarteil S."/>
            <person name="Calhoun S."/>
            <person name="Haridas S."/>
            <person name="Kuo A."/>
            <person name="Mondo S."/>
            <person name="Pangilinan J."/>
            <person name="Riley R."/>
            <person name="LaButti K."/>
            <person name="Andreopoulos B."/>
            <person name="Lipzen A."/>
            <person name="Chen C."/>
            <person name="Yan M."/>
            <person name="Daum C."/>
            <person name="Ng V."/>
            <person name="Clum A."/>
            <person name="Steindorff A."/>
            <person name="Ohm R.A."/>
            <person name="Martin F."/>
            <person name="Silar P."/>
            <person name="Natvig D.O."/>
            <person name="Lalanne C."/>
            <person name="Gautier V."/>
            <person name="Ament-Velasquez S.L."/>
            <person name="Kruys A."/>
            <person name="Hutchinson M.I."/>
            <person name="Powell A.J."/>
            <person name="Barry K."/>
            <person name="Miller A.N."/>
            <person name="Grigoriev I.V."/>
            <person name="Debuchy R."/>
            <person name="Gladieux P."/>
            <person name="Hiltunen Thoren M."/>
            <person name="Johannesson H."/>
        </authorList>
    </citation>
    <scope>NUCLEOTIDE SEQUENCE</scope>
    <source>
        <strain evidence="1">CBS 892.96</strain>
    </source>
</reference>
<dbReference type="Gene3D" id="3.40.50.300">
    <property type="entry name" value="P-loop containing nucleotide triphosphate hydrolases"/>
    <property type="match status" value="1"/>
</dbReference>
<accession>A0AAN6VZJ3</accession>
<dbReference type="InterPro" id="IPR027417">
    <property type="entry name" value="P-loop_NTPase"/>
</dbReference>
<sequence>ARVEEGFRTIADTVKLAGRNQPKANIPQLVYAWLSNERNGRWVMILDSADDHDVFYPPTSSNGRNEHLFANFLPQSRNGSIIITTRNKDLARWLISRTQNIIEVGSMAQ</sequence>
<organism evidence="1 2">
    <name type="scientific">Triangularia setosa</name>
    <dbReference type="NCBI Taxonomy" id="2587417"/>
    <lineage>
        <taxon>Eukaryota</taxon>
        <taxon>Fungi</taxon>
        <taxon>Dikarya</taxon>
        <taxon>Ascomycota</taxon>
        <taxon>Pezizomycotina</taxon>
        <taxon>Sordariomycetes</taxon>
        <taxon>Sordariomycetidae</taxon>
        <taxon>Sordariales</taxon>
        <taxon>Podosporaceae</taxon>
        <taxon>Triangularia</taxon>
    </lineage>
</organism>
<feature type="non-terminal residue" evidence="1">
    <location>
        <position position="1"/>
    </location>
</feature>
<keyword evidence="2" id="KW-1185">Reference proteome</keyword>
<evidence type="ECO:0000313" key="1">
    <source>
        <dbReference type="EMBL" id="KAK4171436.1"/>
    </source>
</evidence>
<dbReference type="EMBL" id="MU866564">
    <property type="protein sequence ID" value="KAK4171436.1"/>
    <property type="molecule type" value="Genomic_DNA"/>
</dbReference>
<reference evidence="1" key="2">
    <citation type="submission" date="2023-05" db="EMBL/GenBank/DDBJ databases">
        <authorList>
            <consortium name="Lawrence Berkeley National Laboratory"/>
            <person name="Steindorff A."/>
            <person name="Hensen N."/>
            <person name="Bonometti L."/>
            <person name="Westerberg I."/>
            <person name="Brannstrom I.O."/>
            <person name="Guillou S."/>
            <person name="Cros-Aarteil S."/>
            <person name="Calhoun S."/>
            <person name="Haridas S."/>
            <person name="Kuo A."/>
            <person name="Mondo S."/>
            <person name="Pangilinan J."/>
            <person name="Riley R."/>
            <person name="Labutti K."/>
            <person name="Andreopoulos B."/>
            <person name="Lipzen A."/>
            <person name="Chen C."/>
            <person name="Yanf M."/>
            <person name="Daum C."/>
            <person name="Ng V."/>
            <person name="Clum A."/>
            <person name="Ohm R."/>
            <person name="Martin F."/>
            <person name="Silar P."/>
            <person name="Natvig D."/>
            <person name="Lalanne C."/>
            <person name="Gautier V."/>
            <person name="Ament-Velasquez S.L."/>
            <person name="Kruys A."/>
            <person name="Hutchinson M.I."/>
            <person name="Powell A.J."/>
            <person name="Barry K."/>
            <person name="Miller A.N."/>
            <person name="Grigoriev I.V."/>
            <person name="Debuchy R."/>
            <person name="Gladieux P."/>
            <person name="Thoren M.H."/>
            <person name="Johannesson H."/>
        </authorList>
    </citation>
    <scope>NUCLEOTIDE SEQUENCE</scope>
    <source>
        <strain evidence="1">CBS 892.96</strain>
    </source>
</reference>
<dbReference type="AlphaFoldDB" id="A0AAN6VZJ3"/>
<dbReference type="SUPFAM" id="SSF52540">
    <property type="entry name" value="P-loop containing nucleoside triphosphate hydrolases"/>
    <property type="match status" value="1"/>
</dbReference>
<protein>
    <submittedName>
        <fullName evidence="1">Uncharacterized protein</fullName>
    </submittedName>
</protein>
<name>A0AAN6VZJ3_9PEZI</name>
<dbReference type="Proteomes" id="UP001302321">
    <property type="component" value="Unassembled WGS sequence"/>
</dbReference>
<evidence type="ECO:0000313" key="2">
    <source>
        <dbReference type="Proteomes" id="UP001302321"/>
    </source>
</evidence>
<gene>
    <name evidence="1" type="ORF">QBC36DRAFT_146953</name>
</gene>
<comment type="caution">
    <text evidence="1">The sequence shown here is derived from an EMBL/GenBank/DDBJ whole genome shotgun (WGS) entry which is preliminary data.</text>
</comment>
<proteinExistence type="predicted"/>